<protein>
    <submittedName>
        <fullName evidence="1">Uncharacterized protein</fullName>
    </submittedName>
</protein>
<dbReference type="AlphaFoldDB" id="K6WB43"/>
<gene>
    <name evidence="1" type="ORF">AUCHE_18_00330</name>
</gene>
<proteinExistence type="predicted"/>
<name>K6WB43_9MICO</name>
<dbReference type="EMBL" id="BAGZ01000018">
    <property type="protein sequence ID" value="GAB79032.1"/>
    <property type="molecule type" value="Genomic_DNA"/>
</dbReference>
<keyword evidence="2" id="KW-1185">Reference proteome</keyword>
<organism evidence="1 2">
    <name type="scientific">Austwickia chelonae NBRC 105200</name>
    <dbReference type="NCBI Taxonomy" id="1184607"/>
    <lineage>
        <taxon>Bacteria</taxon>
        <taxon>Bacillati</taxon>
        <taxon>Actinomycetota</taxon>
        <taxon>Actinomycetes</taxon>
        <taxon>Micrococcales</taxon>
        <taxon>Dermatophilaceae</taxon>
        <taxon>Austwickia</taxon>
    </lineage>
</organism>
<evidence type="ECO:0000313" key="2">
    <source>
        <dbReference type="Proteomes" id="UP000008495"/>
    </source>
</evidence>
<accession>K6WB43</accession>
<dbReference type="Proteomes" id="UP000008495">
    <property type="component" value="Unassembled WGS sequence"/>
</dbReference>
<reference evidence="1 2" key="1">
    <citation type="submission" date="2012-08" db="EMBL/GenBank/DDBJ databases">
        <title>Whole genome shotgun sequence of Austwickia chelonae NBRC 105200.</title>
        <authorList>
            <person name="Yoshida I."/>
            <person name="Hosoyama A."/>
            <person name="Tsuchikane K."/>
            <person name="Katsumata H."/>
            <person name="Ando Y."/>
            <person name="Ohji S."/>
            <person name="Hamada M."/>
            <person name="Tamura T."/>
            <person name="Yamazoe A."/>
            <person name="Yamazaki S."/>
            <person name="Fujita N."/>
        </authorList>
    </citation>
    <scope>NUCLEOTIDE SEQUENCE [LARGE SCALE GENOMIC DNA]</scope>
    <source>
        <strain evidence="1 2">NBRC 105200</strain>
    </source>
</reference>
<evidence type="ECO:0000313" key="1">
    <source>
        <dbReference type="EMBL" id="GAB79032.1"/>
    </source>
</evidence>
<sequence>MLDDRSERLCGYDGDITNEAMGSLQSADQQGRSAIFMNTIHERSARAYKQAREPCAAAQHFFAMPRMSPWGKHTAG</sequence>
<comment type="caution">
    <text evidence="1">The sequence shown here is derived from an EMBL/GenBank/DDBJ whole genome shotgun (WGS) entry which is preliminary data.</text>
</comment>